<sequence>MILYDMPLIYYTEVHSLHFGRPEFALITGLPFGTVNFGLYTFGELKFRNRVFSYKLGLSVTNLDVIGVIEDEETFRKLCDEDSIRLCLILALEVIFMGRLLTCPVDDTVTTRVTKDEGNDGMEVSGVTDTLFRLVENLKDWNCFPWGEHIWTHLYDKIKNVIEKHNDEDYFGMKKDRMYVPTYTLSGFVFAFQESTTTTDIRLTIAEYDSSWWVLSRERNEEYGVLQFNEEFSSLGCDFMDSLNILFQDLIHPHYSDEDISNDFVVEDELRLCLEDEERMHCGVEKRRHEFMNPTHVKSILGKLTHSKRNHVDIVPGKTNPTDLSHLFHSLEIVWLTPDIEQFISQQGQVKCKITVGRNFWLTLACLDPSRKGWLSEEHIDLWVDYMWHGRPDNANWAMVSCYFVEILLQNNTPLFYANGDKFCHTS</sequence>
<proteinExistence type="predicted"/>
<dbReference type="Proteomes" id="UP001151760">
    <property type="component" value="Unassembled WGS sequence"/>
</dbReference>
<reference evidence="1" key="1">
    <citation type="journal article" date="2022" name="Int. J. Mol. Sci.">
        <title>Draft Genome of Tanacetum Coccineum: Genomic Comparison of Closely Related Tanacetum-Family Plants.</title>
        <authorList>
            <person name="Yamashiro T."/>
            <person name="Shiraishi A."/>
            <person name="Nakayama K."/>
            <person name="Satake H."/>
        </authorList>
    </citation>
    <scope>NUCLEOTIDE SEQUENCE</scope>
</reference>
<evidence type="ECO:0008006" key="3">
    <source>
        <dbReference type="Google" id="ProtNLM"/>
    </source>
</evidence>
<evidence type="ECO:0000313" key="2">
    <source>
        <dbReference type="Proteomes" id="UP001151760"/>
    </source>
</evidence>
<organism evidence="1 2">
    <name type="scientific">Tanacetum coccineum</name>
    <dbReference type="NCBI Taxonomy" id="301880"/>
    <lineage>
        <taxon>Eukaryota</taxon>
        <taxon>Viridiplantae</taxon>
        <taxon>Streptophyta</taxon>
        <taxon>Embryophyta</taxon>
        <taxon>Tracheophyta</taxon>
        <taxon>Spermatophyta</taxon>
        <taxon>Magnoliopsida</taxon>
        <taxon>eudicotyledons</taxon>
        <taxon>Gunneridae</taxon>
        <taxon>Pentapetalae</taxon>
        <taxon>asterids</taxon>
        <taxon>campanulids</taxon>
        <taxon>Asterales</taxon>
        <taxon>Asteraceae</taxon>
        <taxon>Asteroideae</taxon>
        <taxon>Anthemideae</taxon>
        <taxon>Anthemidinae</taxon>
        <taxon>Tanacetum</taxon>
    </lineage>
</organism>
<reference evidence="1" key="2">
    <citation type="submission" date="2022-01" db="EMBL/GenBank/DDBJ databases">
        <authorList>
            <person name="Yamashiro T."/>
            <person name="Shiraishi A."/>
            <person name="Satake H."/>
            <person name="Nakayama K."/>
        </authorList>
    </citation>
    <scope>NUCLEOTIDE SEQUENCE</scope>
</reference>
<dbReference type="EMBL" id="BQNB010016428">
    <property type="protein sequence ID" value="GJT51674.1"/>
    <property type="molecule type" value="Genomic_DNA"/>
</dbReference>
<dbReference type="PANTHER" id="PTHR48449">
    <property type="entry name" value="DUF1985 DOMAIN-CONTAINING PROTEIN"/>
    <property type="match status" value="1"/>
</dbReference>
<protein>
    <recommendedName>
        <fullName evidence="3">Phospholipase-like protein</fullName>
    </recommendedName>
</protein>
<evidence type="ECO:0000313" key="1">
    <source>
        <dbReference type="EMBL" id="GJT51674.1"/>
    </source>
</evidence>
<comment type="caution">
    <text evidence="1">The sequence shown here is derived from an EMBL/GenBank/DDBJ whole genome shotgun (WGS) entry which is preliminary data.</text>
</comment>
<keyword evidence="2" id="KW-1185">Reference proteome</keyword>
<dbReference type="PANTHER" id="PTHR48449:SF1">
    <property type="entry name" value="DUF1985 DOMAIN-CONTAINING PROTEIN"/>
    <property type="match status" value="1"/>
</dbReference>
<gene>
    <name evidence="1" type="ORF">Tco_0977831</name>
</gene>
<accession>A0ABQ5ELF3</accession>
<name>A0ABQ5ELF3_9ASTR</name>